<name>A0AC61MRJ5_9FIRM</name>
<keyword evidence="1" id="KW-0560">Oxidoreductase</keyword>
<keyword evidence="2" id="KW-1185">Reference proteome</keyword>
<dbReference type="EMBL" id="CP066744">
    <property type="protein sequence ID" value="QQK08072.1"/>
    <property type="molecule type" value="Genomic_DNA"/>
</dbReference>
<protein>
    <submittedName>
        <fullName evidence="1">Selenium-dependent xanthine dehydrogenase</fullName>
        <ecNumber evidence="1">1.17.1.4</ecNumber>
    </submittedName>
</protein>
<gene>
    <name evidence="1" type="primary">xdh</name>
    <name evidence="1" type="ORF">JFY71_00620</name>
</gene>
<accession>A0AC61MRJ5</accession>
<dbReference type="EC" id="1.17.1.4" evidence="1"/>
<organism evidence="1 2">
    <name type="scientific">Miniphocaeibacter halophilus</name>
    <dbReference type="NCBI Taxonomy" id="2931922"/>
    <lineage>
        <taxon>Bacteria</taxon>
        <taxon>Bacillati</taxon>
        <taxon>Bacillota</taxon>
        <taxon>Tissierellia</taxon>
        <taxon>Tissierellales</taxon>
        <taxon>Peptoniphilaceae</taxon>
        <taxon>Miniphocaeibacter</taxon>
    </lineage>
</organism>
<reference evidence="1 2" key="1">
    <citation type="journal article" date="2022" name="Int. J. Syst. Evol. Microbiol.">
        <title>Miniphocaeibacter halophilus sp. nov., an ammonium-tolerant acetate-producing bacterium isolated from a biogas system.</title>
        <authorList>
            <person name="Schnurer A."/>
            <person name="Singh A."/>
            <person name="Bi S."/>
            <person name="Qiao W."/>
            <person name="Westerholm M."/>
        </authorList>
    </citation>
    <scope>NUCLEOTIDE SEQUENCE [LARGE SCALE GENOMIC DNA]</scope>
    <source>
        <strain evidence="1 2">AMB_01</strain>
    </source>
</reference>
<sequence>MYKFKINGKGYEYSKDISLLTFLRDNLSITSVKNGCNQGACGTCSVLVDSRVMKACVVRLSKVENKSVITVEGLSSKEKEIYTYAFGKTGAVQCGFCIPGMVIAAKGLIDQNPNPTRDDVKKAIRGNICRCTGYVKIEDAILLAAEIFRDNKTISKENSKGKIGEEFVRVDAKVKTLGVAKYVDDIVIDEMVYGKAIRLPIARAKILSIDKSKALEHPGVLAVYTAEDIPGERYIGHLQKDWPVLIAEGEETRYIGDAVALIVTKTKEQLKEASKLVRIDYEELEPITNPFDSMKEGAYEIHKKGFNQFGNHYIPKNNILYNPILKRGDVDKALEKADFISEHDYYTPFTEHAFMEPECAIGIPKADGIKVISGGQGIYDEYREISEALGLAKEKVEIQSAYVGGGFGGKEDMSVQHHAAIMAFLLKRPVKVLLSRQESINIHPKRHAMYMHFKVGCDKNGKILGTKAQIISDTGAYASLGGPVLERACTHAGGPYYYENVEIEGKAVYTNNPPAGAFRGFGVSQSSFAMESALNELAEKVGISPWEIRFRNAVRPGQPLPNGQIAEQGTAFLETLEACKDYYYNYLNKDQYYVGIASTLKNAGLGVGVEDVGRCNLYIDNGKIHIRSSAAGIGQGIQTVLTQVVCETLNISPEKLIIDHPNTSTTPDSGTTTASRQTVFAGEAARRASLKLKEDLKKYDLKNLDKKLYIGEFSFDSDPLGTKKKNPISHVAYSYATQVAVINKEGKVVKTLAAHDVGKVINPKSIEGQVEGGTLMSMGYALTEDFPLENGIPKVKYGTLGLLRATDVPEIKSVFIEKNNVKLAYGAKGIGEISSIPFVAAIQNAYYNKDGIFRTSLPLKDTFYKKGK</sequence>
<dbReference type="Proteomes" id="UP000595814">
    <property type="component" value="Chromosome"/>
</dbReference>
<evidence type="ECO:0000313" key="2">
    <source>
        <dbReference type="Proteomes" id="UP000595814"/>
    </source>
</evidence>
<proteinExistence type="predicted"/>
<evidence type="ECO:0000313" key="1">
    <source>
        <dbReference type="EMBL" id="QQK08072.1"/>
    </source>
</evidence>